<keyword evidence="1" id="KW-0732">Signal</keyword>
<dbReference type="PROSITE" id="PS51257">
    <property type="entry name" value="PROKAR_LIPOPROTEIN"/>
    <property type="match status" value="1"/>
</dbReference>
<accession>A0ABX8KU40</accession>
<evidence type="ECO:0000313" key="3">
    <source>
        <dbReference type="Proteomes" id="UP000683520"/>
    </source>
</evidence>
<dbReference type="GeneID" id="92750262"/>
<proteinExistence type="predicted"/>
<dbReference type="RefSeq" id="WP_208856586.1">
    <property type="nucleotide sequence ID" value="NZ_CP047198.1"/>
</dbReference>
<name>A0ABX8KU40_9CORY</name>
<dbReference type="EMBL" id="CP077302">
    <property type="protein sequence ID" value="QXB17962.1"/>
    <property type="molecule type" value="Genomic_DNA"/>
</dbReference>
<feature type="signal peptide" evidence="1">
    <location>
        <begin position="1"/>
        <end position="22"/>
    </location>
</feature>
<dbReference type="Gene3D" id="3.40.710.10">
    <property type="entry name" value="DD-peptidase/beta-lactamase superfamily"/>
    <property type="match status" value="1"/>
</dbReference>
<dbReference type="InterPro" id="IPR012338">
    <property type="entry name" value="Beta-lactam/transpept-like"/>
</dbReference>
<keyword evidence="3" id="KW-1185">Reference proteome</keyword>
<dbReference type="Proteomes" id="UP000683520">
    <property type="component" value="Chromosome"/>
</dbReference>
<evidence type="ECO:0008006" key="4">
    <source>
        <dbReference type="Google" id="ProtNLM"/>
    </source>
</evidence>
<reference evidence="2 3" key="1">
    <citation type="submission" date="2021-06" db="EMBL/GenBank/DDBJ databases">
        <title>FDA dAtabase for Regulatory Grade micrObial Sequences (FDA-ARGOS): Supporting development and validation of Infectious Disease Dx tests.</title>
        <authorList>
            <person name="Sproer C."/>
            <person name="Gronow S."/>
            <person name="Severitt S."/>
            <person name="Schroder I."/>
            <person name="Tallon L."/>
            <person name="Sadzewicz L."/>
            <person name="Zhao X."/>
            <person name="Boylan J."/>
            <person name="Ott S."/>
            <person name="Bowen H."/>
            <person name="Vavikolanu K."/>
            <person name="Mehta A."/>
            <person name="Aluvathingal J."/>
            <person name="Nadendla S."/>
            <person name="Lowell S."/>
            <person name="Myers T."/>
            <person name="Yan Y."/>
        </authorList>
    </citation>
    <scope>NUCLEOTIDE SEQUENCE [LARGE SCALE GENOMIC DNA]</scope>
    <source>
        <strain evidence="2 3">FDAARGOS 1425</strain>
    </source>
</reference>
<organism evidence="2 3">
    <name type="scientific">Corynebacterium coyleae</name>
    <dbReference type="NCBI Taxonomy" id="53374"/>
    <lineage>
        <taxon>Bacteria</taxon>
        <taxon>Bacillati</taxon>
        <taxon>Actinomycetota</taxon>
        <taxon>Actinomycetes</taxon>
        <taxon>Mycobacteriales</taxon>
        <taxon>Corynebacteriaceae</taxon>
        <taxon>Corynebacterium</taxon>
    </lineage>
</organism>
<feature type="chain" id="PRO_5047231626" description="Serine hydrolase" evidence="1">
    <location>
        <begin position="23"/>
        <end position="287"/>
    </location>
</feature>
<protein>
    <recommendedName>
        <fullName evidence="4">Serine hydrolase</fullName>
    </recommendedName>
</protein>
<dbReference type="SUPFAM" id="SSF56601">
    <property type="entry name" value="beta-lactamase/transpeptidase-like"/>
    <property type="match status" value="1"/>
</dbReference>
<evidence type="ECO:0000256" key="1">
    <source>
        <dbReference type="SAM" id="SignalP"/>
    </source>
</evidence>
<evidence type="ECO:0000313" key="2">
    <source>
        <dbReference type="EMBL" id="QXB17962.1"/>
    </source>
</evidence>
<sequence length="287" mass="29801">MTPRLRFAAALVAAGLALSACGAGERASEPATETVTATHVITPSSLAPSPVPAPVLEQLQPQLQAAVDTVVAQYGGTAELAVSDGRDAVGSPEQDPQVAWSTSKVPIAVAALRKDPSLLPVAESAITASDNFAAETLWATVEPAEVEAVLREAGVDLPMNTVVLRPGFTAFGQTRWGTREQAVFASNLRCVAGADEVLDMMRKVVPEQRYGLGVLPDVAFKGGWGPGDDGKYTVRQLGLYNGYGIALTVSPADGTYATAQLMATDLTNAVLELQLGSPNPDCSEAGR</sequence>
<gene>
    <name evidence="2" type="ORF">I6L55_08720</name>
</gene>